<feature type="compositionally biased region" description="Polar residues" evidence="8">
    <location>
        <begin position="340"/>
        <end position="364"/>
    </location>
</feature>
<dbReference type="GO" id="GO:0003676">
    <property type="term" value="F:nucleic acid binding"/>
    <property type="evidence" value="ECO:0007669"/>
    <property type="project" value="InterPro"/>
</dbReference>
<dbReference type="InterPro" id="IPR012337">
    <property type="entry name" value="RNaseH-like_sf"/>
</dbReference>
<dbReference type="SUPFAM" id="SSF53098">
    <property type="entry name" value="Ribonuclease H-like"/>
    <property type="match status" value="1"/>
</dbReference>
<dbReference type="EC" id="2.7.7.49" evidence="1"/>
<dbReference type="InterPro" id="IPR043502">
    <property type="entry name" value="DNA/RNA_pol_sf"/>
</dbReference>
<dbReference type="CDD" id="cd00303">
    <property type="entry name" value="retropepsin_like"/>
    <property type="match status" value="1"/>
</dbReference>
<dbReference type="Gene3D" id="3.30.420.10">
    <property type="entry name" value="Ribonuclease H-like superfamily/Ribonuclease H"/>
    <property type="match status" value="1"/>
</dbReference>
<dbReference type="FunFam" id="3.30.70.270:FF:000026">
    <property type="entry name" value="Transposon Ty3-G Gag-Pol polyprotein"/>
    <property type="match status" value="1"/>
</dbReference>
<evidence type="ECO:0000256" key="5">
    <source>
        <dbReference type="ARBA" id="ARBA00022759"/>
    </source>
</evidence>
<evidence type="ECO:0000256" key="6">
    <source>
        <dbReference type="ARBA" id="ARBA00022801"/>
    </source>
</evidence>
<reference evidence="10" key="1">
    <citation type="submission" date="2018-02" db="EMBL/GenBank/DDBJ databases">
        <authorList>
            <person name="Cohen D.B."/>
            <person name="Kent A.D."/>
        </authorList>
    </citation>
    <scope>NUCLEOTIDE SEQUENCE</scope>
</reference>
<dbReference type="GO" id="GO:0004519">
    <property type="term" value="F:endonuclease activity"/>
    <property type="evidence" value="ECO:0007669"/>
    <property type="project" value="UniProtKB-KW"/>
</dbReference>
<evidence type="ECO:0000256" key="4">
    <source>
        <dbReference type="ARBA" id="ARBA00022722"/>
    </source>
</evidence>
<feature type="compositionally biased region" description="Low complexity" evidence="8">
    <location>
        <begin position="365"/>
        <end position="374"/>
    </location>
</feature>
<evidence type="ECO:0000256" key="2">
    <source>
        <dbReference type="ARBA" id="ARBA00022679"/>
    </source>
</evidence>
<feature type="domain" description="Integrase catalytic" evidence="9">
    <location>
        <begin position="1335"/>
        <end position="1501"/>
    </location>
</feature>
<dbReference type="Pfam" id="PF00665">
    <property type="entry name" value="rve"/>
    <property type="match status" value="1"/>
</dbReference>
<keyword evidence="5" id="KW-0255">Endonuclease</keyword>
<dbReference type="SUPFAM" id="SSF50630">
    <property type="entry name" value="Acid proteases"/>
    <property type="match status" value="1"/>
</dbReference>
<dbReference type="Pfam" id="PF03732">
    <property type="entry name" value="Retrotrans_gag"/>
    <property type="match status" value="1"/>
</dbReference>
<dbReference type="InterPro" id="IPR043128">
    <property type="entry name" value="Rev_trsase/Diguanyl_cyclase"/>
</dbReference>
<dbReference type="PROSITE" id="PS50994">
    <property type="entry name" value="INTEGRASE"/>
    <property type="match status" value="1"/>
</dbReference>
<dbReference type="InterPro" id="IPR000477">
    <property type="entry name" value="RT_dom"/>
</dbReference>
<evidence type="ECO:0000259" key="9">
    <source>
        <dbReference type="PROSITE" id="PS50994"/>
    </source>
</evidence>
<feature type="region of interest" description="Disordered" evidence="8">
    <location>
        <begin position="336"/>
        <end position="375"/>
    </location>
</feature>
<keyword evidence="4" id="KW-0540">Nuclease</keyword>
<dbReference type="Pfam" id="PF00078">
    <property type="entry name" value="RVT_1"/>
    <property type="match status" value="1"/>
</dbReference>
<dbReference type="InterPro" id="IPR041373">
    <property type="entry name" value="RT_RNaseH"/>
</dbReference>
<dbReference type="FunFam" id="3.10.20.370:FF:000001">
    <property type="entry name" value="Retrovirus-related Pol polyprotein from transposon 17.6-like protein"/>
    <property type="match status" value="1"/>
</dbReference>
<gene>
    <name evidence="10" type="ORF">FSB_LOCUS45276</name>
</gene>
<dbReference type="EMBL" id="OIVN01004445">
    <property type="protein sequence ID" value="SPD17394.1"/>
    <property type="molecule type" value="Genomic_DNA"/>
</dbReference>
<evidence type="ECO:0000313" key="10">
    <source>
        <dbReference type="EMBL" id="SPD17394.1"/>
    </source>
</evidence>
<dbReference type="Gene3D" id="3.30.70.270">
    <property type="match status" value="2"/>
</dbReference>
<dbReference type="PANTHER" id="PTHR37984">
    <property type="entry name" value="PROTEIN CBG26694"/>
    <property type="match status" value="1"/>
</dbReference>
<dbReference type="InterPro" id="IPR021109">
    <property type="entry name" value="Peptidase_aspartic_dom_sf"/>
</dbReference>
<evidence type="ECO:0000256" key="3">
    <source>
        <dbReference type="ARBA" id="ARBA00022695"/>
    </source>
</evidence>
<dbReference type="GO" id="GO:0003964">
    <property type="term" value="F:RNA-directed DNA polymerase activity"/>
    <property type="evidence" value="ECO:0007669"/>
    <property type="project" value="UniProtKB-KW"/>
</dbReference>
<evidence type="ECO:0000256" key="7">
    <source>
        <dbReference type="ARBA" id="ARBA00022918"/>
    </source>
</evidence>
<dbReference type="Pfam" id="PF17917">
    <property type="entry name" value="RT_RNaseH"/>
    <property type="match status" value="1"/>
</dbReference>
<dbReference type="SUPFAM" id="SSF56672">
    <property type="entry name" value="DNA/RNA polymerases"/>
    <property type="match status" value="1"/>
</dbReference>
<keyword evidence="2" id="KW-0808">Transferase</keyword>
<dbReference type="InterPro" id="IPR001584">
    <property type="entry name" value="Integrase_cat-core"/>
</dbReference>
<dbReference type="GO" id="GO:0016787">
    <property type="term" value="F:hydrolase activity"/>
    <property type="evidence" value="ECO:0007669"/>
    <property type="project" value="UniProtKB-KW"/>
</dbReference>
<evidence type="ECO:0000256" key="8">
    <source>
        <dbReference type="SAM" id="MobiDB-lite"/>
    </source>
</evidence>
<proteinExistence type="predicted"/>
<dbReference type="CDD" id="cd01647">
    <property type="entry name" value="RT_LTR"/>
    <property type="match status" value="1"/>
</dbReference>
<dbReference type="Gene3D" id="2.40.70.10">
    <property type="entry name" value="Acid Proteases"/>
    <property type="match status" value="1"/>
</dbReference>
<evidence type="ECO:0000256" key="1">
    <source>
        <dbReference type="ARBA" id="ARBA00012493"/>
    </source>
</evidence>
<dbReference type="InterPro" id="IPR036397">
    <property type="entry name" value="RNaseH_sf"/>
</dbReference>
<keyword evidence="3" id="KW-0548">Nucleotidyltransferase</keyword>
<dbReference type="CDD" id="cd09274">
    <property type="entry name" value="RNase_HI_RT_Ty3"/>
    <property type="match status" value="1"/>
</dbReference>
<accession>A0A2N9I071</accession>
<keyword evidence="7" id="KW-0695">RNA-directed DNA polymerase</keyword>
<dbReference type="InterPro" id="IPR050951">
    <property type="entry name" value="Retrovirus_Pol_polyprotein"/>
</dbReference>
<protein>
    <recommendedName>
        <fullName evidence="1">RNA-directed DNA polymerase</fullName>
        <ecNumber evidence="1">2.7.7.49</ecNumber>
    </recommendedName>
</protein>
<name>A0A2N9I071_FAGSY</name>
<dbReference type="PANTHER" id="PTHR37984:SF5">
    <property type="entry name" value="PROTEIN NYNRIN-LIKE"/>
    <property type="match status" value="1"/>
</dbReference>
<sequence length="1530" mass="174034">MGDDTDSNHEGNRKTMYDLLHPTQSSIPSCIMFPPNAPYVELKQGLLAILPDFRGLENENPYVHIRAFEEVINSFYAQHAVETAKLRFFPFSLKDRARGWLYTLKPRSIGNWGEMGHEFYKKYFPPHKVQQVKRKISSFIQGENESLFQAWERYKDLFNFCPTHSYENWRLVAYFYEGLTPRDRQFVQLSCGGGFLQKEPEDAIDYLDEIAENSNTWIGPSATESTDRSRTTSTTAGRGIYQLKEEDTMKAKLESLTKEIEALKLKDTVGAKQGYQAEIHEVCTVCHNEHPIKDCPLLPNLVGIYEEQCGAIGNFKKPYSPYSETYNPGWKNHPNFGWKNDTSSPQQSSLPQRNFSQSYPTQHASQPSSSSSNSLEHNLNAFIEAQTKANQMYDAFNQKHEATIQKHDAILNRLVEDNKEFRSHLSKLTTTLSVNEKGKFPSQAHIPHGQYMAQGSQDKPNNEHVNVVTTRSGKTVVTPPVEEQTENRDNIEEPTINEPVRRPISVPFPQALKTSRKLDSSPEILENLRQVRINLPLLHVIKQVPSYAKILKDLCTMKRKQNVKKTAFLTEQVSALIQHKIPPKYKDPGCPTISCIIGDHDIEQALLDLGASVNLMPYSVYLQLGLGELKPTMVVLQLADRSVKTPKGVVEDVLVQIDKFYYPVDFLILETESVVHANSKIPIILGRPFLATANALINCRNGLMKLSFGHMTLEVNIFNIGKQIFEDEDCEVVNWIDAVVQEQFTKTYHSDPLDSCLLNFSDGDSSIGSNIANVCSLLDSQVMELNCWKPRFEELPKSENKALPSSVAIPKLELKQLPSGLKYAFLESGDTFPVVISSILNMDQEGKLVELLRKHKTAIGWTIADIKGISPLICTHRINFEDEVKASRQPQRRLNPNMREVVKTEVLKLLDAVNGLVPTQVVPKKSRVIVVKNEHGELVPTKLVTGWRMCIDYRKLNTATRKDHFPLPFIDQVLERVAGHSFYCFLDGYSGYYQIEIDLEDQDKTTFTCPFGTYAFRRMPFGLCNAPATFQRCMMSIFSDMVGEIMEVFMDDLSVFGNTFDDCLDNLGKVLARCEEKNLVLNWEKCHFMVSSGIVLGHIVSSKGIEVDKSKIELITKLPTPKTVKDVRSFLGHAGFYRRFIEGFSSIAKPLCKLLLKDTPFDWTEACQEAFTKLIGKLTSAPIMQAPDWSLPFELMCDASDYAIGAVLGQRKDKKPHVIYYASRTLNSAQMNYTTTEKELLAIVFALDKFRSYLIGSPVVCFTDHAALKYLFTKKDAKARLIRWILLLQEFNLIIKDKKGVENVVADHLSRLIFEDNMEHLPINDEFPDEHLFALSNLPWYAYIVNYLAVDFMGPFPPSFGYLYILVAVDYVSKWVEAVACKNNDHRTVVKFLKEHILSRFGTPRAIISDQGTHFCNKPFEALMSKYGVIHKVATSYHPQTSGQVELANREIKQILEKTVNPDRKDWSLRLVDALWAYRTAYKSPLAIEVEDPRDGCTFKVNGQRLKPALERFVQEEETIPLEDPVYRDD</sequence>
<organism evidence="10">
    <name type="scientific">Fagus sylvatica</name>
    <name type="common">Beechnut</name>
    <dbReference type="NCBI Taxonomy" id="28930"/>
    <lineage>
        <taxon>Eukaryota</taxon>
        <taxon>Viridiplantae</taxon>
        <taxon>Streptophyta</taxon>
        <taxon>Embryophyta</taxon>
        <taxon>Tracheophyta</taxon>
        <taxon>Spermatophyta</taxon>
        <taxon>Magnoliopsida</taxon>
        <taxon>eudicotyledons</taxon>
        <taxon>Gunneridae</taxon>
        <taxon>Pentapetalae</taxon>
        <taxon>rosids</taxon>
        <taxon>fabids</taxon>
        <taxon>Fagales</taxon>
        <taxon>Fagaceae</taxon>
        <taxon>Fagus</taxon>
    </lineage>
</organism>
<keyword evidence="6" id="KW-0378">Hydrolase</keyword>
<dbReference type="InterPro" id="IPR005162">
    <property type="entry name" value="Retrotrans_gag_dom"/>
</dbReference>
<dbReference type="GO" id="GO:0015074">
    <property type="term" value="P:DNA integration"/>
    <property type="evidence" value="ECO:0007669"/>
    <property type="project" value="InterPro"/>
</dbReference>
<dbReference type="Gene3D" id="3.10.10.10">
    <property type="entry name" value="HIV Type 1 Reverse Transcriptase, subunit A, domain 1"/>
    <property type="match status" value="1"/>
</dbReference>